<dbReference type="InterPro" id="IPR020846">
    <property type="entry name" value="MFS_dom"/>
</dbReference>
<dbReference type="InterPro" id="IPR036259">
    <property type="entry name" value="MFS_trans_sf"/>
</dbReference>
<feature type="transmembrane region" description="Helical" evidence="4">
    <location>
        <begin position="335"/>
        <end position="358"/>
    </location>
</feature>
<keyword evidence="3 4" id="KW-0472">Membrane</keyword>
<dbReference type="OrthoDB" id="9772882at2"/>
<feature type="transmembrane region" description="Helical" evidence="4">
    <location>
        <begin position="447"/>
        <end position="465"/>
    </location>
</feature>
<dbReference type="AlphaFoldDB" id="A0A556QNC0"/>
<keyword evidence="7" id="KW-1185">Reference proteome</keyword>
<dbReference type="GO" id="GO:0022857">
    <property type="term" value="F:transmembrane transporter activity"/>
    <property type="evidence" value="ECO:0007669"/>
    <property type="project" value="InterPro"/>
</dbReference>
<name>A0A556QNC0_9BACT</name>
<dbReference type="PANTHER" id="PTHR23526:SF2">
    <property type="entry name" value="MAJOR FACILITATOR SUPERFAMILY (MFS) PROFILE DOMAIN-CONTAINING PROTEIN"/>
    <property type="match status" value="1"/>
</dbReference>
<evidence type="ECO:0000256" key="4">
    <source>
        <dbReference type="SAM" id="Phobius"/>
    </source>
</evidence>
<evidence type="ECO:0000313" key="7">
    <source>
        <dbReference type="Proteomes" id="UP000315648"/>
    </source>
</evidence>
<feature type="transmembrane region" description="Helical" evidence="4">
    <location>
        <begin position="281"/>
        <end position="299"/>
    </location>
</feature>
<evidence type="ECO:0000313" key="6">
    <source>
        <dbReference type="EMBL" id="TSJ78133.1"/>
    </source>
</evidence>
<proteinExistence type="predicted"/>
<keyword evidence="2 4" id="KW-1133">Transmembrane helix</keyword>
<keyword evidence="1 4" id="KW-0812">Transmembrane</keyword>
<dbReference type="PANTHER" id="PTHR23526">
    <property type="entry name" value="INTEGRAL MEMBRANE TRANSPORT PROTEIN-RELATED"/>
    <property type="match status" value="1"/>
</dbReference>
<feature type="transmembrane region" description="Helical" evidence="4">
    <location>
        <begin position="245"/>
        <end position="269"/>
    </location>
</feature>
<gene>
    <name evidence="6" type="ORF">FPL22_02150</name>
</gene>
<feature type="domain" description="Major facilitator superfamily (MFS) profile" evidence="5">
    <location>
        <begin position="244"/>
        <end position="476"/>
    </location>
</feature>
<dbReference type="CDD" id="cd06174">
    <property type="entry name" value="MFS"/>
    <property type="match status" value="1"/>
</dbReference>
<evidence type="ECO:0000256" key="3">
    <source>
        <dbReference type="ARBA" id="ARBA00023136"/>
    </source>
</evidence>
<evidence type="ECO:0000256" key="1">
    <source>
        <dbReference type="ARBA" id="ARBA00022692"/>
    </source>
</evidence>
<dbReference type="PROSITE" id="PS50850">
    <property type="entry name" value="MFS"/>
    <property type="match status" value="1"/>
</dbReference>
<feature type="transmembrane region" description="Helical" evidence="4">
    <location>
        <begin position="408"/>
        <end position="426"/>
    </location>
</feature>
<evidence type="ECO:0000256" key="2">
    <source>
        <dbReference type="ARBA" id="ARBA00022989"/>
    </source>
</evidence>
<dbReference type="InterPro" id="IPR011701">
    <property type="entry name" value="MFS"/>
</dbReference>
<feature type="transmembrane region" description="Helical" evidence="4">
    <location>
        <begin position="93"/>
        <end position="115"/>
    </location>
</feature>
<reference evidence="6 7" key="1">
    <citation type="submission" date="2019-07" db="EMBL/GenBank/DDBJ databases">
        <title>Description of 53C-WASEF.</title>
        <authorList>
            <person name="Pitt A."/>
            <person name="Hahn M.W."/>
        </authorList>
    </citation>
    <scope>NUCLEOTIDE SEQUENCE [LARGE SCALE GENOMIC DNA]</scope>
    <source>
        <strain evidence="6 7">53C-WASEF</strain>
    </source>
</reference>
<protein>
    <submittedName>
        <fullName evidence="6">MFS transporter</fullName>
    </submittedName>
</protein>
<accession>A0A556QNC0</accession>
<dbReference type="EMBL" id="VMBG01000001">
    <property type="protein sequence ID" value="TSJ78133.1"/>
    <property type="molecule type" value="Genomic_DNA"/>
</dbReference>
<dbReference type="SUPFAM" id="SSF103473">
    <property type="entry name" value="MFS general substrate transporter"/>
    <property type="match status" value="1"/>
</dbReference>
<dbReference type="Proteomes" id="UP000315648">
    <property type="component" value="Unassembled WGS sequence"/>
</dbReference>
<feature type="transmembrane region" description="Helical" evidence="4">
    <location>
        <begin position="370"/>
        <end position="388"/>
    </location>
</feature>
<comment type="caution">
    <text evidence="6">The sequence shown here is derived from an EMBL/GenBank/DDBJ whole genome shotgun (WGS) entry which is preliminary data.</text>
</comment>
<dbReference type="InterPro" id="IPR052528">
    <property type="entry name" value="Sugar_transport-like"/>
</dbReference>
<feature type="transmembrane region" description="Helical" evidence="4">
    <location>
        <begin position="169"/>
        <end position="186"/>
    </location>
</feature>
<feature type="transmembrane region" description="Helical" evidence="4">
    <location>
        <begin position="62"/>
        <end position="81"/>
    </location>
</feature>
<dbReference type="Gene3D" id="1.20.1250.20">
    <property type="entry name" value="MFS general substrate transporter like domains"/>
    <property type="match status" value="2"/>
</dbReference>
<evidence type="ECO:0000259" key="5">
    <source>
        <dbReference type="PROSITE" id="PS50850"/>
    </source>
</evidence>
<organism evidence="6 7">
    <name type="scientific">Rariglobus hedericola</name>
    <dbReference type="NCBI Taxonomy" id="2597822"/>
    <lineage>
        <taxon>Bacteria</taxon>
        <taxon>Pseudomonadati</taxon>
        <taxon>Verrucomicrobiota</taxon>
        <taxon>Opitutia</taxon>
        <taxon>Opitutales</taxon>
        <taxon>Opitutaceae</taxon>
        <taxon>Rariglobus</taxon>
    </lineage>
</organism>
<sequence>MALTGRSVFNRPTPAMSTSTLRHNLRHCTYDGIAATPIVYLLQPGNFIIAALLVEMFQLPPATYGLIASLPFWGNFAQAFLMPLVNRSYSPKAVSVASSSLQALCWAIMAVMLSFLPIDQPQISGRWFITLFAVSAAVTALTGVSWMSWVQEWVPVRLRGKYFGRRNRLLQVAQILFLVLSGWLIGELSGSIVAFQVVLGSAVVLRVASVLLQRKIHAEIPVNDRAETRIPWRDQVRALLETKPFLWLVSYGAAWGFAASTFGPFYAIFMYKQLGFSVQNVSTLVILSSVGGAVSAPAWGALADRFGNKPVMLFCMIAWQVQNLLWCVLTPENSWLLYGMWSYGGVMGAGFVLSLFNLQLKIIPPHAKTLAISANLAITSLITAMGPIVGGEILQHLLQGNSSPIEVYHQVFLVLPVMALLACLLLTRVHERASSPLSSVVGAMRNIRTLGGVFGLSILVDYVFIKPSPSAKKQKL</sequence>
<dbReference type="Pfam" id="PF07690">
    <property type="entry name" value="MFS_1"/>
    <property type="match status" value="1"/>
</dbReference>
<feature type="transmembrane region" description="Helical" evidence="4">
    <location>
        <begin position="127"/>
        <end position="149"/>
    </location>
</feature>